<keyword evidence="18" id="KW-1185">Reference proteome</keyword>
<evidence type="ECO:0000313" key="1">
    <source>
        <dbReference type="EMBL" id="AZN63015.1"/>
    </source>
</evidence>
<dbReference type="Proteomes" id="UP000595107">
    <property type="component" value="Chromosome"/>
</dbReference>
<reference evidence="9 12" key="1">
    <citation type="submission" date="2017-02" db="EMBL/GenBank/DDBJ databases">
        <authorList>
            <person name="Peterson S.W."/>
        </authorList>
    </citation>
    <scope>NUCLEOTIDE SEQUENCE [LARGE SCALE GENOMIC DNA]</scope>
    <source>
        <strain evidence="9">C6</strain>
    </source>
</reference>
<dbReference type="Proteomes" id="UP000196240">
    <property type="component" value="Unassembled WGS sequence"/>
</dbReference>
<dbReference type="Gene3D" id="1.10.10.1130">
    <property type="entry name" value="Uncharacterised protein PF10982, DUF2789"/>
    <property type="match status" value="1"/>
</dbReference>
<organism evidence="6 13">
    <name type="scientific">Acinetobacter johnsonii</name>
    <dbReference type="NCBI Taxonomy" id="40214"/>
    <lineage>
        <taxon>Bacteria</taxon>
        <taxon>Pseudomonadati</taxon>
        <taxon>Pseudomonadota</taxon>
        <taxon>Gammaproteobacteria</taxon>
        <taxon>Moraxellales</taxon>
        <taxon>Moraxellaceae</taxon>
        <taxon>Acinetobacter</taxon>
    </lineage>
</organism>
<dbReference type="Proteomes" id="UP001244586">
    <property type="component" value="Chromosome"/>
</dbReference>
<proteinExistence type="predicted"/>
<evidence type="ECO:0000313" key="7">
    <source>
        <dbReference type="EMBL" id="QPS04304.1"/>
    </source>
</evidence>
<evidence type="ECO:0000313" key="18">
    <source>
        <dbReference type="Proteomes" id="UP001244586"/>
    </source>
</evidence>
<sequence>MFDQQPTLELLFEQLGLDASAEAIDQFIETHQLTSDVPLHKAPFWSKAQHDFIISNWKKDDEWAMVVDLLNEQLHTEHTLSGSCHL</sequence>
<evidence type="ECO:0000313" key="8">
    <source>
        <dbReference type="EMBL" id="RSE23304.1"/>
    </source>
</evidence>
<dbReference type="Proteomes" id="UP001159915">
    <property type="component" value="Unassembled WGS sequence"/>
</dbReference>
<accession>A0A0W8GX24</accession>
<dbReference type="EMBL" id="JAOECG010000036">
    <property type="protein sequence ID" value="MDG9788528.1"/>
    <property type="molecule type" value="Genomic_DNA"/>
</dbReference>
<evidence type="ECO:0000313" key="14">
    <source>
        <dbReference type="Proteomes" id="UP000254227"/>
    </source>
</evidence>
<evidence type="ECO:0000313" key="2">
    <source>
        <dbReference type="EMBL" id="MDG9788528.1"/>
    </source>
</evidence>
<dbReference type="Proteomes" id="UP001157887">
    <property type="component" value="Unassembled WGS sequence"/>
</dbReference>
<dbReference type="Proteomes" id="UP000277537">
    <property type="component" value="Unassembled WGS sequence"/>
</dbReference>
<reference evidence="11 18" key="8">
    <citation type="submission" date="2023-04" db="EMBL/GenBank/DDBJ databases">
        <title>Acinetobacter johnsonii isolate AYTCM encoding NDM-1, OXA-58 and PER-1.</title>
        <authorList>
            <person name="Tian C."/>
            <person name="Wang S."/>
            <person name="Fan X."/>
            <person name="Xia D."/>
        </authorList>
    </citation>
    <scope>NUCLEOTIDE SEQUENCE [LARGE SCALE GENOMIC DNA]</scope>
    <source>
        <strain evidence="11 18">AYTCM</strain>
    </source>
</reference>
<dbReference type="Proteomes" id="UP000254227">
    <property type="component" value="Unassembled WGS sequence"/>
</dbReference>
<dbReference type="RefSeq" id="WP_004691222.1">
    <property type="nucleotide sequence ID" value="NZ_BBTB01000010.1"/>
</dbReference>
<dbReference type="InterPro" id="IPR038086">
    <property type="entry name" value="DUF2789_sf"/>
</dbReference>
<dbReference type="EMBL" id="UFRV01000006">
    <property type="protein sequence ID" value="SUT97242.1"/>
    <property type="molecule type" value="Genomic_DNA"/>
</dbReference>
<dbReference type="Proteomes" id="UP001161099">
    <property type="component" value="Unassembled WGS sequence"/>
</dbReference>
<dbReference type="EMBL" id="FUUY01000003">
    <property type="protein sequence ID" value="SJX21348.1"/>
    <property type="molecule type" value="Genomic_DNA"/>
</dbReference>
<evidence type="ECO:0000313" key="16">
    <source>
        <dbReference type="Proteomes" id="UP000277537"/>
    </source>
</evidence>
<evidence type="ECO:0000313" key="13">
    <source>
        <dbReference type="Proteomes" id="UP000249282"/>
    </source>
</evidence>
<reference evidence="10 14" key="4">
    <citation type="submission" date="2018-06" db="EMBL/GenBank/DDBJ databases">
        <authorList>
            <consortium name="Pathogen Informatics"/>
            <person name="Doyle S."/>
        </authorList>
    </citation>
    <scope>NUCLEOTIDE SEQUENCE [LARGE SCALE GENOMIC DNA]</scope>
    <source>
        <strain evidence="10 14">NCTC10308</strain>
    </source>
</reference>
<evidence type="ECO:0000313" key="10">
    <source>
        <dbReference type="EMBL" id="SUT97242.1"/>
    </source>
</evidence>
<evidence type="ECO:0000313" key="12">
    <source>
        <dbReference type="Proteomes" id="UP000196240"/>
    </source>
</evidence>
<dbReference type="Proteomes" id="UP000249282">
    <property type="component" value="Unassembled WGS sequence"/>
</dbReference>
<dbReference type="EMBL" id="JAOCCL010000006">
    <property type="protein sequence ID" value="MDH0825680.1"/>
    <property type="molecule type" value="Genomic_DNA"/>
</dbReference>
<evidence type="ECO:0000313" key="5">
    <source>
        <dbReference type="EMBL" id="MDH0970305.1"/>
    </source>
</evidence>
<reference evidence="1 15" key="2">
    <citation type="submission" date="2017-06" db="EMBL/GenBank/DDBJ databases">
        <title>Complete Genome Sequence of the Carbazole-Degrading Bacterium Acinetobacter johnsonii IC001.</title>
        <authorList>
            <person name="Vejarano F."/>
            <person name="Suzuki-Minakuchi C."/>
            <person name="Ohtsubo Y."/>
            <person name="Tsuda M."/>
            <person name="Okada K."/>
            <person name="Nojiri H."/>
        </authorList>
    </citation>
    <scope>NUCLEOTIDE SEQUENCE [LARGE SCALE GENOMIC DNA]</scope>
    <source>
        <strain evidence="1 15">IC001</strain>
    </source>
</reference>
<dbReference type="AlphaFoldDB" id="A0A0W8GX24"/>
<reference evidence="2" key="7">
    <citation type="submission" date="2022-09" db="EMBL/GenBank/DDBJ databases">
        <title>Intensive care unit water sources are persistently colonized with multi-drug resistant bacteria and are the site of extensive horizontal gene transfer of antibiotic resistance genes.</title>
        <authorList>
            <person name="Diorio-Toth L."/>
        </authorList>
    </citation>
    <scope>NUCLEOTIDE SEQUENCE</scope>
    <source>
        <strain evidence="3">GD03851</strain>
        <strain evidence="4">GD03885</strain>
        <strain evidence="5">GD03920</strain>
        <strain evidence="2">GD04065</strain>
    </source>
</reference>
<dbReference type="Proteomes" id="UP001160116">
    <property type="component" value="Unassembled WGS sequence"/>
</dbReference>
<evidence type="ECO:0000313" key="3">
    <source>
        <dbReference type="EMBL" id="MDH0657470.1"/>
    </source>
</evidence>
<evidence type="ECO:0000313" key="15">
    <source>
        <dbReference type="Proteomes" id="UP000276980"/>
    </source>
</evidence>
<dbReference type="EMBL" id="RHXE01000016">
    <property type="protein sequence ID" value="RSE23304.1"/>
    <property type="molecule type" value="Genomic_DNA"/>
</dbReference>
<dbReference type="EMBL" id="JAOCBE010000001">
    <property type="protein sequence ID" value="MDH0970305.1"/>
    <property type="molecule type" value="Genomic_DNA"/>
</dbReference>
<gene>
    <name evidence="9" type="ORF">ACNJC6_00958</name>
    <name evidence="1" type="ORF">CFH90_02730</name>
    <name evidence="6" type="ORF">DI542_15620</name>
    <name evidence="8" type="ORF">EGT73_08770</name>
    <name evidence="7" type="ORF">I6G67_02005</name>
    <name evidence="5" type="ORF">N5C10_14015</name>
    <name evidence="4" type="ORF">N5C97_04050</name>
    <name evidence="3" type="ORF">N5D11_15365</name>
    <name evidence="2" type="ORF">N7566_16370</name>
    <name evidence="10" type="ORF">NCTC10308_02366</name>
    <name evidence="11" type="ORF">QBJ73_04535</name>
</gene>
<evidence type="ECO:0000313" key="9">
    <source>
        <dbReference type="EMBL" id="SJX21348.1"/>
    </source>
</evidence>
<dbReference type="Pfam" id="PF10982">
    <property type="entry name" value="DUF2789"/>
    <property type="match status" value="1"/>
</dbReference>
<protein>
    <submittedName>
        <fullName evidence="6">DUF2789 domain-containing protein</fullName>
    </submittedName>
    <submittedName>
        <fullName evidence="7">DUF2789 family protein</fullName>
    </submittedName>
    <submittedName>
        <fullName evidence="10">Protein of uncharacterized function (DUF2789)</fullName>
    </submittedName>
</protein>
<evidence type="ECO:0000313" key="17">
    <source>
        <dbReference type="Proteomes" id="UP000595107"/>
    </source>
</evidence>
<reference evidence="7 17" key="6">
    <citation type="submission" date="2020-12" db="EMBL/GenBank/DDBJ databases">
        <title>FDA dAtabase for Regulatory Grade micrObial Sequences (FDA-ARGOS): Supporting development and validation of Infectious Disease Dx tests.</title>
        <authorList>
            <person name="Sproer C."/>
            <person name="Gronow S."/>
            <person name="Severitt S."/>
            <person name="Schroder I."/>
            <person name="Tallon L."/>
            <person name="Sadzewicz L."/>
            <person name="Zhao X."/>
            <person name="Boylan J."/>
            <person name="Ott S."/>
            <person name="Bowen H."/>
            <person name="Vavikolanu K."/>
            <person name="Mehta A."/>
            <person name="Aluvathingal J."/>
            <person name="Nadendla S."/>
            <person name="Lowell S."/>
            <person name="Myers T."/>
            <person name="Yan Y."/>
            <person name="Sichtig H."/>
        </authorList>
    </citation>
    <scope>NUCLEOTIDE SEQUENCE [LARGE SCALE GENOMIC DNA]</scope>
    <source>
        <strain evidence="7 17">FDAARGOS_910</strain>
    </source>
</reference>
<dbReference type="EMBL" id="QFQJ01000114">
    <property type="protein sequence ID" value="PZQ85811.1"/>
    <property type="molecule type" value="Genomic_DNA"/>
</dbReference>
<evidence type="ECO:0000313" key="11">
    <source>
        <dbReference type="EMBL" id="WMG19583.1"/>
    </source>
</evidence>
<dbReference type="Proteomes" id="UP000276980">
    <property type="component" value="Chromosome"/>
</dbReference>
<dbReference type="InterPro" id="IPR021250">
    <property type="entry name" value="DUF2789"/>
</dbReference>
<reference evidence="6 13" key="3">
    <citation type="submission" date="2017-11" db="EMBL/GenBank/DDBJ databases">
        <title>Infants hospitalized years apart are colonized by the same room-sourced microbial strains.</title>
        <authorList>
            <person name="Brooks B."/>
            <person name="Olm M.R."/>
            <person name="Firek B.A."/>
            <person name="Baker R."/>
            <person name="Thomas B.C."/>
            <person name="Morowitz M.J."/>
            <person name="Banfield J.F."/>
        </authorList>
    </citation>
    <scope>NUCLEOTIDE SEQUENCE [LARGE SCALE GENOMIC DNA]</scope>
    <source>
        <strain evidence="6">S2_003_000_R3_20</strain>
    </source>
</reference>
<reference evidence="8 16" key="5">
    <citation type="submission" date="2018-10" db="EMBL/GenBank/DDBJ databases">
        <title>Transmission dynamics of multidrug resistant bacteria on intensive care unit surfaces.</title>
        <authorList>
            <person name="D'Souza A.W."/>
            <person name="Potter R.F."/>
            <person name="Wallace M."/>
            <person name="Shupe A."/>
            <person name="Patel S."/>
            <person name="Sun S."/>
            <person name="Gul D."/>
            <person name="Kwon J.H."/>
            <person name="Andleeb S."/>
            <person name="Burnham C.-A.D."/>
            <person name="Dantas G."/>
        </authorList>
    </citation>
    <scope>NUCLEOTIDE SEQUENCE [LARGE SCALE GENOMIC DNA]</scope>
    <source>
        <strain evidence="8 16">AJ_385</strain>
    </source>
</reference>
<evidence type="ECO:0000313" key="6">
    <source>
        <dbReference type="EMBL" id="PZQ85811.1"/>
    </source>
</evidence>
<evidence type="ECO:0000313" key="4">
    <source>
        <dbReference type="EMBL" id="MDH0825680.1"/>
    </source>
</evidence>
<dbReference type="EMBL" id="CP022298">
    <property type="protein sequence ID" value="AZN63015.1"/>
    <property type="molecule type" value="Genomic_DNA"/>
</dbReference>
<name>A0A0W8GX24_ACIJO</name>
<dbReference type="EMBL" id="CP065666">
    <property type="protein sequence ID" value="QPS04304.1"/>
    <property type="molecule type" value="Genomic_DNA"/>
</dbReference>
<dbReference type="EMBL" id="CP121776">
    <property type="protein sequence ID" value="WMG19583.1"/>
    <property type="molecule type" value="Genomic_DNA"/>
</dbReference>
<dbReference type="EMBL" id="JAOCDR010000059">
    <property type="protein sequence ID" value="MDH0657470.1"/>
    <property type="molecule type" value="Genomic_DNA"/>
</dbReference>